<dbReference type="CDD" id="cd07377">
    <property type="entry name" value="WHTH_GntR"/>
    <property type="match status" value="1"/>
</dbReference>
<dbReference type="Proteomes" id="UP000284021">
    <property type="component" value="Unassembled WGS sequence"/>
</dbReference>
<feature type="domain" description="HTH gntR-type" evidence="4">
    <location>
        <begin position="24"/>
        <end position="94"/>
    </location>
</feature>
<dbReference type="Pfam" id="PF07729">
    <property type="entry name" value="FCD"/>
    <property type="match status" value="1"/>
</dbReference>
<dbReference type="SMART" id="SM00345">
    <property type="entry name" value="HTH_GNTR"/>
    <property type="match status" value="1"/>
</dbReference>
<dbReference type="RefSeq" id="WP_119956810.1">
    <property type="nucleotide sequence ID" value="NZ_QYUR01000008.1"/>
</dbReference>
<protein>
    <submittedName>
        <fullName evidence="5">FadR family transcriptional regulator</fullName>
    </submittedName>
</protein>
<keyword evidence="3" id="KW-0804">Transcription</keyword>
<dbReference type="AlphaFoldDB" id="A0A418X947"/>
<dbReference type="InterPro" id="IPR008920">
    <property type="entry name" value="TF_FadR/GntR_C"/>
</dbReference>
<dbReference type="Gene3D" id="1.20.120.530">
    <property type="entry name" value="GntR ligand-binding domain-like"/>
    <property type="match status" value="1"/>
</dbReference>
<organism evidence="5 6">
    <name type="scientific">Pseudomonas cavernicola</name>
    <dbReference type="NCBI Taxonomy" id="2320866"/>
    <lineage>
        <taxon>Bacteria</taxon>
        <taxon>Pseudomonadati</taxon>
        <taxon>Pseudomonadota</taxon>
        <taxon>Gammaproteobacteria</taxon>
        <taxon>Pseudomonadales</taxon>
        <taxon>Pseudomonadaceae</taxon>
        <taxon>Pseudomonas</taxon>
    </lineage>
</organism>
<dbReference type="PANTHER" id="PTHR43537">
    <property type="entry name" value="TRANSCRIPTIONAL REGULATOR, GNTR FAMILY"/>
    <property type="match status" value="1"/>
</dbReference>
<keyword evidence="6" id="KW-1185">Reference proteome</keyword>
<dbReference type="InterPro" id="IPR011711">
    <property type="entry name" value="GntR_C"/>
</dbReference>
<proteinExistence type="predicted"/>
<dbReference type="InterPro" id="IPR036388">
    <property type="entry name" value="WH-like_DNA-bd_sf"/>
</dbReference>
<evidence type="ECO:0000256" key="2">
    <source>
        <dbReference type="ARBA" id="ARBA00023125"/>
    </source>
</evidence>
<sequence>MHPVEANPSQFPQPEQLIGSVRATAAYELVVEQIRKSIFLGRFMPGDKLPPERDLAEQMLVSRTTIREAIRVLEGEGLVSTKRGAGGGLTVLQQNKLTQAEVEIYIEYQMDLLDSLFEFRIANEAAAARLAAVKRTDAHLEKMRKAVDAMDAICASAESRSVLTNISRFGAWDSEFHLAIAEASMNEYLLKAVEDSRAAMFLPVGKVFSRLEDRANEHHQEILQAIEAKDPDLAAEKMRQHLEATWESLTDLVPKARRKK</sequence>
<dbReference type="GO" id="GO:0003677">
    <property type="term" value="F:DNA binding"/>
    <property type="evidence" value="ECO:0007669"/>
    <property type="project" value="UniProtKB-KW"/>
</dbReference>
<dbReference type="PANTHER" id="PTHR43537:SF5">
    <property type="entry name" value="UXU OPERON TRANSCRIPTIONAL REGULATOR"/>
    <property type="match status" value="1"/>
</dbReference>
<dbReference type="InterPro" id="IPR036390">
    <property type="entry name" value="WH_DNA-bd_sf"/>
</dbReference>
<dbReference type="Gene3D" id="1.10.10.10">
    <property type="entry name" value="Winged helix-like DNA-binding domain superfamily/Winged helix DNA-binding domain"/>
    <property type="match status" value="1"/>
</dbReference>
<evidence type="ECO:0000313" key="5">
    <source>
        <dbReference type="EMBL" id="RJG09015.1"/>
    </source>
</evidence>
<evidence type="ECO:0000259" key="4">
    <source>
        <dbReference type="PROSITE" id="PS50949"/>
    </source>
</evidence>
<evidence type="ECO:0000313" key="6">
    <source>
        <dbReference type="Proteomes" id="UP000284021"/>
    </source>
</evidence>
<evidence type="ECO:0000256" key="1">
    <source>
        <dbReference type="ARBA" id="ARBA00023015"/>
    </source>
</evidence>
<dbReference type="PRINTS" id="PR00035">
    <property type="entry name" value="HTHGNTR"/>
</dbReference>
<dbReference type="SMART" id="SM00895">
    <property type="entry name" value="FCD"/>
    <property type="match status" value="1"/>
</dbReference>
<dbReference type="OrthoDB" id="1040417at2"/>
<dbReference type="SUPFAM" id="SSF48008">
    <property type="entry name" value="GntR ligand-binding domain-like"/>
    <property type="match status" value="1"/>
</dbReference>
<dbReference type="Pfam" id="PF00392">
    <property type="entry name" value="GntR"/>
    <property type="match status" value="1"/>
</dbReference>
<comment type="caution">
    <text evidence="5">The sequence shown here is derived from an EMBL/GenBank/DDBJ whole genome shotgun (WGS) entry which is preliminary data.</text>
</comment>
<dbReference type="SUPFAM" id="SSF46785">
    <property type="entry name" value="Winged helix' DNA-binding domain"/>
    <property type="match status" value="1"/>
</dbReference>
<dbReference type="PROSITE" id="PS50949">
    <property type="entry name" value="HTH_GNTR"/>
    <property type="match status" value="1"/>
</dbReference>
<name>A0A418X947_9PSED</name>
<keyword evidence="2" id="KW-0238">DNA-binding</keyword>
<dbReference type="InterPro" id="IPR000524">
    <property type="entry name" value="Tscrpt_reg_HTH_GntR"/>
</dbReference>
<dbReference type="EMBL" id="QYUR01000008">
    <property type="protein sequence ID" value="RJG09015.1"/>
    <property type="molecule type" value="Genomic_DNA"/>
</dbReference>
<gene>
    <name evidence="5" type="ORF">D3879_24650</name>
</gene>
<accession>A0A418X947</accession>
<dbReference type="GO" id="GO:0003700">
    <property type="term" value="F:DNA-binding transcription factor activity"/>
    <property type="evidence" value="ECO:0007669"/>
    <property type="project" value="InterPro"/>
</dbReference>
<keyword evidence="1" id="KW-0805">Transcription regulation</keyword>
<reference evidence="5 6" key="1">
    <citation type="submission" date="2018-09" db="EMBL/GenBank/DDBJ databases">
        <authorList>
            <person name="Zhu H."/>
        </authorList>
    </citation>
    <scope>NUCLEOTIDE SEQUENCE [LARGE SCALE GENOMIC DNA]</scope>
    <source>
        <strain evidence="5 6">K1S02-6</strain>
    </source>
</reference>
<evidence type="ECO:0000256" key="3">
    <source>
        <dbReference type="ARBA" id="ARBA00023163"/>
    </source>
</evidence>